<comment type="caution">
    <text evidence="2">The sequence shown here is derived from an EMBL/GenBank/DDBJ whole genome shotgun (WGS) entry which is preliminary data.</text>
</comment>
<keyword evidence="3" id="KW-1185">Reference proteome</keyword>
<feature type="transmembrane region" description="Helical" evidence="1">
    <location>
        <begin position="208"/>
        <end position="241"/>
    </location>
</feature>
<reference evidence="2" key="2">
    <citation type="submission" date="2020-09" db="EMBL/GenBank/DDBJ databases">
        <authorList>
            <person name="Sun Q."/>
            <person name="Ohkuma M."/>
        </authorList>
    </citation>
    <scope>NUCLEOTIDE SEQUENCE</scope>
    <source>
        <strain evidence="2">JCM 4988</strain>
    </source>
</reference>
<dbReference type="RefSeq" id="WP_190123546.1">
    <property type="nucleotide sequence ID" value="NZ_BMWG01000007.1"/>
</dbReference>
<accession>A0A918Q6G9</accession>
<evidence type="ECO:0000313" key="3">
    <source>
        <dbReference type="Proteomes" id="UP000630936"/>
    </source>
</evidence>
<protein>
    <submittedName>
        <fullName evidence="2">Uncharacterized protein</fullName>
    </submittedName>
</protein>
<keyword evidence="1" id="KW-0812">Transmembrane</keyword>
<evidence type="ECO:0000313" key="2">
    <source>
        <dbReference type="EMBL" id="GGZ33703.1"/>
    </source>
</evidence>
<proteinExistence type="predicted"/>
<keyword evidence="1" id="KW-1133">Transmembrane helix</keyword>
<keyword evidence="1" id="KW-0472">Membrane</keyword>
<gene>
    <name evidence="2" type="ORF">GCM10010387_29870</name>
</gene>
<organism evidence="2 3">
    <name type="scientific">Streptomyces inusitatus</name>
    <dbReference type="NCBI Taxonomy" id="68221"/>
    <lineage>
        <taxon>Bacteria</taxon>
        <taxon>Bacillati</taxon>
        <taxon>Actinomycetota</taxon>
        <taxon>Actinomycetes</taxon>
        <taxon>Kitasatosporales</taxon>
        <taxon>Streptomycetaceae</taxon>
        <taxon>Streptomyces</taxon>
    </lineage>
</organism>
<evidence type="ECO:0000256" key="1">
    <source>
        <dbReference type="SAM" id="Phobius"/>
    </source>
</evidence>
<dbReference type="Proteomes" id="UP000630936">
    <property type="component" value="Unassembled WGS sequence"/>
</dbReference>
<dbReference type="AlphaFoldDB" id="A0A918Q6G9"/>
<reference evidence="2" key="1">
    <citation type="journal article" date="2014" name="Int. J. Syst. Evol. Microbiol.">
        <title>Complete genome sequence of Corynebacterium casei LMG S-19264T (=DSM 44701T), isolated from a smear-ripened cheese.</title>
        <authorList>
            <consortium name="US DOE Joint Genome Institute (JGI-PGF)"/>
            <person name="Walter F."/>
            <person name="Albersmeier A."/>
            <person name="Kalinowski J."/>
            <person name="Ruckert C."/>
        </authorList>
    </citation>
    <scope>NUCLEOTIDE SEQUENCE</scope>
    <source>
        <strain evidence="2">JCM 4988</strain>
    </source>
</reference>
<name>A0A918Q6G9_9ACTN</name>
<dbReference type="EMBL" id="BMWG01000007">
    <property type="protein sequence ID" value="GGZ33703.1"/>
    <property type="molecule type" value="Genomic_DNA"/>
</dbReference>
<sequence length="411" mass="43268">MSDHPHLGWNPTPGSPPAIAALRTGLASSAASLATAHRLLDQLLGESSFWHGQAADAFRTALDGELPRYLRDAHRSVSHAARELSRWHDDLLSLQATARRYDTRAGLCAQTLTHARTHELHLRAAPSTPPHTLRTATTAVTDAQDALDSVLRLARELEEEHHARARRIAKSLDEAVERLAPEEPGVLGKVLKWVEEDLGDLLSDVSAIAGFLALVIGPFFAPAGLALLFVATGASLGALALHSTDPKVQRSLKNGFTKGEFDAEFWDNAVTLTGDALGSVPGLASIAQGAKSATAAAHTAQAVAGSGITTTTRAGAQGFGNGTVSAMDEMRQVENPLTSWALRRTPEPVQRTVKYALPASGAATAMSHYGPWSDDETVSHGATAVDGARAALDDGPGSAAKAARVWTSLNR</sequence>